<keyword evidence="2" id="KW-1185">Reference proteome</keyword>
<comment type="caution">
    <text evidence="1">The sequence shown here is derived from an EMBL/GenBank/DDBJ whole genome shotgun (WGS) entry which is preliminary data.</text>
</comment>
<protein>
    <submittedName>
        <fullName evidence="1">Uncharacterized protein</fullName>
    </submittedName>
</protein>
<name>A0AA88GQY8_NAELO</name>
<dbReference type="RefSeq" id="XP_044548149.1">
    <property type="nucleotide sequence ID" value="XM_044694758.1"/>
</dbReference>
<reference evidence="1 2" key="1">
    <citation type="journal article" date="2018" name="BMC Genomics">
        <title>The genome of Naegleria lovaniensis, the basis for a comparative approach to unravel pathogenicity factors of the human pathogenic amoeba N. fowleri.</title>
        <authorList>
            <person name="Liechti N."/>
            <person name="Schurch N."/>
            <person name="Bruggmann R."/>
            <person name="Wittwer M."/>
        </authorList>
    </citation>
    <scope>NUCLEOTIDE SEQUENCE [LARGE SCALE GENOMIC DNA]</scope>
    <source>
        <strain evidence="1 2">ATCC 30569</strain>
    </source>
</reference>
<dbReference type="AlphaFoldDB" id="A0AA88GQY8"/>
<accession>A0AA88GQY8</accession>
<evidence type="ECO:0000313" key="2">
    <source>
        <dbReference type="Proteomes" id="UP000816034"/>
    </source>
</evidence>
<gene>
    <name evidence="1" type="ORF">C9374_005050</name>
</gene>
<sequence>MVAKTIQQSSAHHQGLNSMLVEHGEISGSVAGCSKPSLNKTRKFKTKNQCVLQLTPLVIDKRIKLEKMAVLVSEYHSNTNQSSNEAHLRDETASNSGSLYFVEDSLKSASSSDYDDFVIV</sequence>
<evidence type="ECO:0000313" key="1">
    <source>
        <dbReference type="EMBL" id="KAG2382470.1"/>
    </source>
</evidence>
<dbReference type="EMBL" id="PYSW02000023">
    <property type="protein sequence ID" value="KAG2382470.1"/>
    <property type="molecule type" value="Genomic_DNA"/>
</dbReference>
<organism evidence="1 2">
    <name type="scientific">Naegleria lovaniensis</name>
    <name type="common">Amoeba</name>
    <dbReference type="NCBI Taxonomy" id="51637"/>
    <lineage>
        <taxon>Eukaryota</taxon>
        <taxon>Discoba</taxon>
        <taxon>Heterolobosea</taxon>
        <taxon>Tetramitia</taxon>
        <taxon>Eutetramitia</taxon>
        <taxon>Vahlkampfiidae</taxon>
        <taxon>Naegleria</taxon>
    </lineage>
</organism>
<proteinExistence type="predicted"/>
<dbReference type="Proteomes" id="UP000816034">
    <property type="component" value="Unassembled WGS sequence"/>
</dbReference>
<dbReference type="GeneID" id="68097505"/>